<keyword evidence="2" id="KW-1185">Reference proteome</keyword>
<gene>
    <name evidence="1" type="ORF">PHYBLDRAFT_183875</name>
</gene>
<proteinExistence type="predicted"/>
<dbReference type="Proteomes" id="UP000077315">
    <property type="component" value="Unassembled WGS sequence"/>
</dbReference>
<dbReference type="InParanoid" id="A0A162T5U6"/>
<organism evidence="1 2">
    <name type="scientific">Phycomyces blakesleeanus (strain ATCC 8743b / DSM 1359 / FGSC 10004 / NBRC 33097 / NRRL 1555)</name>
    <dbReference type="NCBI Taxonomy" id="763407"/>
    <lineage>
        <taxon>Eukaryota</taxon>
        <taxon>Fungi</taxon>
        <taxon>Fungi incertae sedis</taxon>
        <taxon>Mucoromycota</taxon>
        <taxon>Mucoromycotina</taxon>
        <taxon>Mucoromycetes</taxon>
        <taxon>Mucorales</taxon>
        <taxon>Phycomycetaceae</taxon>
        <taxon>Phycomyces</taxon>
    </lineage>
</organism>
<sequence>MASELPYEVVCLIASHVEKDYQLIGALVCKRWTEPFLNAYWYSFTIHKGIADRICDKAYRYNIYLNNVHRVYELKCFDQLIFDMEYRSKLPQIYLGIRRFVYLEQYEPHSIAEKIDWGTWNFLSHLEIQFLSFKPFVLKDLITSLSESPFLYHLTLIQRLKMKNCASMNDISWVDIESIHLNLRRLEVLHIDFEHIRISNGDMNKIRCVSPAQTVTTLICNSNSVDTHWVFYFALKYPYLHTLELKDYKVNTETHAAYDEATEEENIQLLSTLDQFFPHLKNISQRTRSGPRLHFSTFFKSLRNFGTQVERAKVSVSLHCSKPIGILNSYFNFSSDTLSVLWVDLVYYMYKEPVTTLLPSYPYLAELHIAATCTIEIDVMLDKCPSLRLLDIESAYVYLSNQPDNSHNTHPLQRLELKNIETSTQVFKHISFRCRKFLFMKLIHVKFKASEFTENSEILLDMRYTQLDFLVIRSTKTTHSLIKHYVIKQDNNSDANQLNLTTHEQSMLLNWYYICLTEKEEVDEAEVADKTTRSFAWELGKREVEYAQRFFDDALSPGDDNRQFMDNGAMFDRYSPKECWKLDLHSGVFVIQFKSVKNYRLDKEELSRSNCKNTRDYSDCLDT</sequence>
<protein>
    <recommendedName>
        <fullName evidence="3">F-box domain-containing protein</fullName>
    </recommendedName>
</protein>
<evidence type="ECO:0000313" key="1">
    <source>
        <dbReference type="EMBL" id="OAD66452.1"/>
    </source>
</evidence>
<dbReference type="VEuPathDB" id="FungiDB:PHYBLDRAFT_183875"/>
<accession>A0A162T5U6</accession>
<dbReference type="RefSeq" id="XP_018284492.1">
    <property type="nucleotide sequence ID" value="XM_018438850.1"/>
</dbReference>
<dbReference type="EMBL" id="KV441003">
    <property type="protein sequence ID" value="OAD66452.1"/>
    <property type="molecule type" value="Genomic_DNA"/>
</dbReference>
<reference evidence="2" key="1">
    <citation type="submission" date="2015-06" db="EMBL/GenBank/DDBJ databases">
        <title>Expansion of signal transduction pathways in fungi by whole-genome duplication.</title>
        <authorList>
            <consortium name="DOE Joint Genome Institute"/>
            <person name="Corrochano L.M."/>
            <person name="Kuo A."/>
            <person name="Marcet-Houben M."/>
            <person name="Polaino S."/>
            <person name="Salamov A."/>
            <person name="Villalobos J.M."/>
            <person name="Alvarez M.I."/>
            <person name="Avalos J."/>
            <person name="Benito E.P."/>
            <person name="Benoit I."/>
            <person name="Burger G."/>
            <person name="Camino L.P."/>
            <person name="Canovas D."/>
            <person name="Cerda-Olmedo E."/>
            <person name="Cheng J.-F."/>
            <person name="Dominguez A."/>
            <person name="Elias M."/>
            <person name="Eslava A.P."/>
            <person name="Glaser F."/>
            <person name="Grimwood J."/>
            <person name="Gutierrez G."/>
            <person name="Heitman J."/>
            <person name="Henrissat B."/>
            <person name="Iturriaga E.A."/>
            <person name="Lang B.F."/>
            <person name="Lavin J.L."/>
            <person name="Lee S."/>
            <person name="Li W."/>
            <person name="Lindquist E."/>
            <person name="Lopez-Garcia S."/>
            <person name="Luque E.M."/>
            <person name="Marcos A.T."/>
            <person name="Martin J."/>
            <person name="McCluskey K."/>
            <person name="Medina H.R."/>
            <person name="Miralles-Duran A."/>
            <person name="Miyazaki A."/>
            <person name="Munoz-Torres E."/>
            <person name="Oguiza J.A."/>
            <person name="Ohm R."/>
            <person name="Olmedo M."/>
            <person name="Orejas M."/>
            <person name="Ortiz-Castellanos L."/>
            <person name="Pisabarro A.G."/>
            <person name="Rodriguez-Romero J."/>
            <person name="Ruiz-Herrera J."/>
            <person name="Ruiz-Vazquez R."/>
            <person name="Sanz C."/>
            <person name="Schackwitz W."/>
            <person name="Schmutz J."/>
            <person name="Shahriari M."/>
            <person name="Shelest E."/>
            <person name="Silva-Franco F."/>
            <person name="Soanes D."/>
            <person name="Syed K."/>
            <person name="Tagua V.G."/>
            <person name="Talbot N.J."/>
            <person name="Thon M."/>
            <person name="De vries R.P."/>
            <person name="Wiebenga A."/>
            <person name="Yadav J.S."/>
            <person name="Braun E.L."/>
            <person name="Baker S."/>
            <person name="Garre V."/>
            <person name="Horwitz B."/>
            <person name="Torres-Martinez S."/>
            <person name="Idnurm A."/>
            <person name="Herrera-Estrella A."/>
            <person name="Gabaldon T."/>
            <person name="Grigoriev I.V."/>
        </authorList>
    </citation>
    <scope>NUCLEOTIDE SEQUENCE [LARGE SCALE GENOMIC DNA]</scope>
    <source>
        <strain evidence="2">NRRL 1555(-)</strain>
    </source>
</reference>
<dbReference type="OrthoDB" id="2243238at2759"/>
<name>A0A162T5U6_PHYB8</name>
<dbReference type="SUPFAM" id="SSF52047">
    <property type="entry name" value="RNI-like"/>
    <property type="match status" value="1"/>
</dbReference>
<dbReference type="AlphaFoldDB" id="A0A162T5U6"/>
<evidence type="ECO:0008006" key="3">
    <source>
        <dbReference type="Google" id="ProtNLM"/>
    </source>
</evidence>
<dbReference type="GeneID" id="28999756"/>
<evidence type="ECO:0000313" key="2">
    <source>
        <dbReference type="Proteomes" id="UP000077315"/>
    </source>
</evidence>